<proteinExistence type="predicted"/>
<sequence length="370" mass="42984">MNFSKLYSNCVRKENVDNSNKNNCCFIGRCVCSKCPIFDYDAKLIDSTLVYQDIKFEQFSYDVPECFIITEYDCNKKTLENYCYNPSKSTVRIVDKLPYEYGKTDGLIISDRLFINNGIYDSPFGRYTFLDHLFMLDINENKWTPQIIGNYSETRTASISLLHPTDSTKGIQLGGITPYYTNNKTIVIYDYKNYRREIIKNLPYNSNYVIDNGSSQHNALYLFPKLRGDKVIIWDPREPISHDITMDTSFMENKKNFNISKSYESIYLIGGKIQGVSTNRYDSISNEIIEYDTRTNKMQFCTTMPIKRRDFGSFCFKNEIFIVGGISANGINDEKIHIYDIESKSWYISGDALPKPVSVNCAIFNERYFE</sequence>
<protein>
    <submittedName>
        <fullName evidence="4">Kelch domain-containing protein</fullName>
    </submittedName>
</protein>
<keyword evidence="3" id="KW-1185">Reference proteome</keyword>
<dbReference type="InterPro" id="IPR006652">
    <property type="entry name" value="Kelch_1"/>
</dbReference>
<dbReference type="STRING" id="131310.A0A0N4Z003"/>
<evidence type="ECO:0000313" key="4">
    <source>
        <dbReference type="WBParaSite" id="PTRK_0000003500.1"/>
    </source>
</evidence>
<keyword evidence="1" id="KW-0880">Kelch repeat</keyword>
<accession>A0A0N4Z003</accession>
<name>A0A0N4Z003_PARTI</name>
<dbReference type="PANTHER" id="PTHR46344:SF27">
    <property type="entry name" value="KELCH REPEAT SUPERFAMILY PROTEIN"/>
    <property type="match status" value="1"/>
</dbReference>
<dbReference type="SUPFAM" id="SSF117281">
    <property type="entry name" value="Kelch motif"/>
    <property type="match status" value="2"/>
</dbReference>
<evidence type="ECO:0000313" key="3">
    <source>
        <dbReference type="Proteomes" id="UP000038045"/>
    </source>
</evidence>
<dbReference type="Pfam" id="PF01344">
    <property type="entry name" value="Kelch_1"/>
    <property type="match status" value="1"/>
</dbReference>
<reference evidence="4" key="1">
    <citation type="submission" date="2017-02" db="UniProtKB">
        <authorList>
            <consortium name="WormBaseParasite"/>
        </authorList>
    </citation>
    <scope>IDENTIFICATION</scope>
</reference>
<keyword evidence="2" id="KW-0677">Repeat</keyword>
<evidence type="ECO:0000256" key="1">
    <source>
        <dbReference type="ARBA" id="ARBA00022441"/>
    </source>
</evidence>
<dbReference type="AlphaFoldDB" id="A0A0N4Z003"/>
<dbReference type="InterPro" id="IPR015915">
    <property type="entry name" value="Kelch-typ_b-propeller"/>
</dbReference>
<organism evidence="3 4">
    <name type="scientific">Parastrongyloides trichosuri</name>
    <name type="common">Possum-specific nematode worm</name>
    <dbReference type="NCBI Taxonomy" id="131310"/>
    <lineage>
        <taxon>Eukaryota</taxon>
        <taxon>Metazoa</taxon>
        <taxon>Ecdysozoa</taxon>
        <taxon>Nematoda</taxon>
        <taxon>Chromadorea</taxon>
        <taxon>Rhabditida</taxon>
        <taxon>Tylenchina</taxon>
        <taxon>Panagrolaimomorpha</taxon>
        <taxon>Strongyloidoidea</taxon>
        <taxon>Strongyloididae</taxon>
        <taxon>Parastrongyloides</taxon>
    </lineage>
</organism>
<evidence type="ECO:0000256" key="2">
    <source>
        <dbReference type="ARBA" id="ARBA00022737"/>
    </source>
</evidence>
<dbReference type="WBParaSite" id="PTRK_0000003500.1">
    <property type="protein sequence ID" value="PTRK_0000003500.1"/>
    <property type="gene ID" value="PTRK_0000003500"/>
</dbReference>
<dbReference type="Proteomes" id="UP000038045">
    <property type="component" value="Unplaced"/>
</dbReference>
<dbReference type="Gene3D" id="2.120.10.80">
    <property type="entry name" value="Kelch-type beta propeller"/>
    <property type="match status" value="1"/>
</dbReference>
<dbReference type="PANTHER" id="PTHR46344">
    <property type="entry name" value="OS02G0202900 PROTEIN"/>
    <property type="match status" value="1"/>
</dbReference>